<sequence length="159" mass="17505">MFYCRRAVSTGVSYHPSVLQSQHHRVLVRFVVLNSRNLTEQVMARSKPNRIRHCGCAALLPWSASRVGRKQGPTLVAYSTSHSVSCPVCAGLAVAAQPCQTGLRPDWTEAVRPGGLECAWVGGGVELVALSRDARAWSHTHLRLHPRNHFTDGVKRLFA</sequence>
<gene>
    <name evidence="1" type="ORF">OE88DRAFT_1251400</name>
</gene>
<evidence type="ECO:0000313" key="1">
    <source>
        <dbReference type="EMBL" id="TFK53444.1"/>
    </source>
</evidence>
<protein>
    <submittedName>
        <fullName evidence="1">Uncharacterized protein</fullName>
    </submittedName>
</protein>
<reference evidence="1 2" key="1">
    <citation type="journal article" date="2019" name="Nat. Ecol. Evol.">
        <title>Megaphylogeny resolves global patterns of mushroom evolution.</title>
        <authorList>
            <person name="Varga T."/>
            <person name="Krizsan K."/>
            <person name="Foldi C."/>
            <person name="Dima B."/>
            <person name="Sanchez-Garcia M."/>
            <person name="Sanchez-Ramirez S."/>
            <person name="Szollosi G.J."/>
            <person name="Szarkandi J.G."/>
            <person name="Papp V."/>
            <person name="Albert L."/>
            <person name="Andreopoulos W."/>
            <person name="Angelini C."/>
            <person name="Antonin V."/>
            <person name="Barry K.W."/>
            <person name="Bougher N.L."/>
            <person name="Buchanan P."/>
            <person name="Buyck B."/>
            <person name="Bense V."/>
            <person name="Catcheside P."/>
            <person name="Chovatia M."/>
            <person name="Cooper J."/>
            <person name="Damon W."/>
            <person name="Desjardin D."/>
            <person name="Finy P."/>
            <person name="Geml J."/>
            <person name="Haridas S."/>
            <person name="Hughes K."/>
            <person name="Justo A."/>
            <person name="Karasinski D."/>
            <person name="Kautmanova I."/>
            <person name="Kiss B."/>
            <person name="Kocsube S."/>
            <person name="Kotiranta H."/>
            <person name="LaButti K.M."/>
            <person name="Lechner B.E."/>
            <person name="Liimatainen K."/>
            <person name="Lipzen A."/>
            <person name="Lukacs Z."/>
            <person name="Mihaltcheva S."/>
            <person name="Morgado L.N."/>
            <person name="Niskanen T."/>
            <person name="Noordeloos M.E."/>
            <person name="Ohm R.A."/>
            <person name="Ortiz-Santana B."/>
            <person name="Ovrebo C."/>
            <person name="Racz N."/>
            <person name="Riley R."/>
            <person name="Savchenko A."/>
            <person name="Shiryaev A."/>
            <person name="Soop K."/>
            <person name="Spirin V."/>
            <person name="Szebenyi C."/>
            <person name="Tomsovsky M."/>
            <person name="Tulloss R.E."/>
            <person name="Uehling J."/>
            <person name="Grigoriev I.V."/>
            <person name="Vagvolgyi C."/>
            <person name="Papp T."/>
            <person name="Martin F.M."/>
            <person name="Miettinen O."/>
            <person name="Hibbett D.S."/>
            <person name="Nagy L.G."/>
        </authorList>
    </citation>
    <scope>NUCLEOTIDE SEQUENCE [LARGE SCALE GENOMIC DNA]</scope>
    <source>
        <strain evidence="1 2">OMC1185</strain>
    </source>
</reference>
<name>A0A5C3N6X8_9AGAM</name>
<dbReference type="Proteomes" id="UP000305948">
    <property type="component" value="Unassembled WGS sequence"/>
</dbReference>
<accession>A0A5C3N6X8</accession>
<organism evidence="1 2">
    <name type="scientific">Heliocybe sulcata</name>
    <dbReference type="NCBI Taxonomy" id="5364"/>
    <lineage>
        <taxon>Eukaryota</taxon>
        <taxon>Fungi</taxon>
        <taxon>Dikarya</taxon>
        <taxon>Basidiomycota</taxon>
        <taxon>Agaricomycotina</taxon>
        <taxon>Agaricomycetes</taxon>
        <taxon>Gloeophyllales</taxon>
        <taxon>Gloeophyllaceae</taxon>
        <taxon>Heliocybe</taxon>
    </lineage>
</organism>
<dbReference type="EMBL" id="ML213507">
    <property type="protein sequence ID" value="TFK53444.1"/>
    <property type="molecule type" value="Genomic_DNA"/>
</dbReference>
<evidence type="ECO:0000313" key="2">
    <source>
        <dbReference type="Proteomes" id="UP000305948"/>
    </source>
</evidence>
<dbReference type="AlphaFoldDB" id="A0A5C3N6X8"/>
<proteinExistence type="predicted"/>
<keyword evidence="2" id="KW-1185">Reference proteome</keyword>